<organism evidence="2 3">
    <name type="scientific">Breznakibacter xylanolyticus</name>
    <dbReference type="NCBI Taxonomy" id="990"/>
    <lineage>
        <taxon>Bacteria</taxon>
        <taxon>Pseudomonadati</taxon>
        <taxon>Bacteroidota</taxon>
        <taxon>Bacteroidia</taxon>
        <taxon>Marinilabiliales</taxon>
        <taxon>Marinilabiliaceae</taxon>
        <taxon>Breznakibacter</taxon>
    </lineage>
</organism>
<evidence type="ECO:0000256" key="1">
    <source>
        <dbReference type="SAM" id="SignalP"/>
    </source>
</evidence>
<reference evidence="2 3" key="1">
    <citation type="submission" date="2018-06" db="EMBL/GenBank/DDBJ databases">
        <title>Genomic Encyclopedia of Archaeal and Bacterial Type Strains, Phase II (KMG-II): from individual species to whole genera.</title>
        <authorList>
            <person name="Goeker M."/>
        </authorList>
    </citation>
    <scope>NUCLEOTIDE SEQUENCE [LARGE SCALE GENOMIC DNA]</scope>
    <source>
        <strain evidence="2 3">DSM 6779</strain>
    </source>
</reference>
<dbReference type="RefSeq" id="WP_146260633.1">
    <property type="nucleotide sequence ID" value="NZ_QKZK01000004.1"/>
</dbReference>
<dbReference type="OrthoDB" id="980684at2"/>
<evidence type="ECO:0008006" key="4">
    <source>
        <dbReference type="Google" id="ProtNLM"/>
    </source>
</evidence>
<name>A0A2W7NI41_9BACT</name>
<gene>
    <name evidence="2" type="ORF">LX69_00799</name>
</gene>
<sequence>MKKLNYLLMGLFVASAFTFTSCSSDDENATGPSMVISLSEDGGRNYNPVTTSEVAVEKGSEMKFKVDFIMGSEKLEKATITFKEGTGAEKTEAIEIKDKEGFAYIHDTKTMGSAIIVLTLSIEDKDGNKEAFTITINPLKGIKTSVAHLVGADKNATYGSFYSLSEDKVYKVTEAGTDSPKIDLVYFYGTTNKATLGAPSDSDTQTMFDGAIKNWKTKNATNLKKLSGVMFSTITNETKFNEAFLIGTSVKENNLVKGDIVAMQTSTGEKAIIEINDISAETNEGYITILIKTVEK</sequence>
<dbReference type="AlphaFoldDB" id="A0A2W7NI41"/>
<keyword evidence="3" id="KW-1185">Reference proteome</keyword>
<evidence type="ECO:0000313" key="2">
    <source>
        <dbReference type="EMBL" id="PZX19530.1"/>
    </source>
</evidence>
<proteinExistence type="predicted"/>
<keyword evidence="1" id="KW-0732">Signal</keyword>
<dbReference type="PROSITE" id="PS51257">
    <property type="entry name" value="PROKAR_LIPOPROTEIN"/>
    <property type="match status" value="1"/>
</dbReference>
<feature type="signal peptide" evidence="1">
    <location>
        <begin position="1"/>
        <end position="18"/>
    </location>
</feature>
<protein>
    <recommendedName>
        <fullName evidence="4">Calx-beta domain-containing protein</fullName>
    </recommendedName>
</protein>
<comment type="caution">
    <text evidence="2">The sequence shown here is derived from an EMBL/GenBank/DDBJ whole genome shotgun (WGS) entry which is preliminary data.</text>
</comment>
<accession>A0A2W7NI41</accession>
<evidence type="ECO:0000313" key="3">
    <source>
        <dbReference type="Proteomes" id="UP000249239"/>
    </source>
</evidence>
<dbReference type="EMBL" id="QKZK01000004">
    <property type="protein sequence ID" value="PZX19530.1"/>
    <property type="molecule type" value="Genomic_DNA"/>
</dbReference>
<dbReference type="Proteomes" id="UP000249239">
    <property type="component" value="Unassembled WGS sequence"/>
</dbReference>
<feature type="chain" id="PRO_5016103790" description="Calx-beta domain-containing protein" evidence="1">
    <location>
        <begin position="19"/>
        <end position="296"/>
    </location>
</feature>